<keyword evidence="2" id="KW-1185">Reference proteome</keyword>
<dbReference type="AlphaFoldDB" id="A0AAX4JGD1"/>
<dbReference type="GeneID" id="90542852"/>
<evidence type="ECO:0000313" key="1">
    <source>
        <dbReference type="EMBL" id="WUR05015.1"/>
    </source>
</evidence>
<dbReference type="RefSeq" id="XP_065331160.1">
    <property type="nucleotide sequence ID" value="XM_065475088.1"/>
</dbReference>
<dbReference type="EMBL" id="CP142736">
    <property type="protein sequence ID" value="WUR05015.1"/>
    <property type="molecule type" value="Genomic_DNA"/>
</dbReference>
<sequence length="628" mass="74325">MKIVKMFFAVIFSKKNQILFEKITEKFMEKIQNNDYVPFDVSNPNSSIILEARCNEKEIVFNIEGLHFNDTNLSPLASNKSKLSSFHIVHDKKSIDNIIDELEMNLGNILYNPSEYFLVFLYKFIDVIRFPIMKLLQEKIKKFRHVKRVKDNGFVFYYKITGRLSGPLTNIIIFIKSCNDPSNIEIMKSSLYYYKNGSEDNYCIGLSFEANNIRYFFEFSVSELVCLVDIELNAESKRDKHILEKIHGIIKFSYLNFYMISKPKYALQKQFDNENITIIINDNPIFEIKMDSKKKNVIVVNIHYDPCENVQVKDLKETFQIRNCSDEFNKILVRYNNIRNFCVITMFYRLFEFNFLIGFLIERILNKADTSISIILTHLFLRKKIIDKKIYNEIRDKEGFKISKIDLPEKLLSCFNNSTKEEMRLIAYCLILEAEKYINENDINEDNLFGKIKYIADVITDENNKNISEANCSKMFYNVVNKSMKMFNMSTGKNQFYYKNLVNENNQFVINSEKKVNLEKDKDNNYKKSNVGNIDLLKIFEKILNMVYKYDIRQKYEDIVEKNICNLISLIIDSSTVHYYAPKETVELDKNNIISKYNLDSAKIEKAYFKLKEKLKEKKFENQKIHCN</sequence>
<protein>
    <submittedName>
        <fullName evidence="1">Uncharacterized protein</fullName>
    </submittedName>
</protein>
<reference evidence="1" key="1">
    <citation type="journal article" date="2024" name="BMC Genomics">
        <title>Functional annotation of a divergent genome using sequence and structure-based similarity.</title>
        <authorList>
            <person name="Svedberg D."/>
            <person name="Winiger R.R."/>
            <person name="Berg A."/>
            <person name="Sharma H."/>
            <person name="Tellgren-Roth C."/>
            <person name="Debrunner-Vossbrinck B.A."/>
            <person name="Vossbrinck C.R."/>
            <person name="Barandun J."/>
        </authorList>
    </citation>
    <scope>NUCLEOTIDE SEQUENCE</scope>
    <source>
        <strain evidence="1">Illinois isolate</strain>
    </source>
</reference>
<proteinExistence type="predicted"/>
<dbReference type="KEGG" id="vnx:VNE69_11178"/>
<accession>A0AAX4JGD1</accession>
<organism evidence="1 2">
    <name type="scientific">Vairimorpha necatrix</name>
    <dbReference type="NCBI Taxonomy" id="6039"/>
    <lineage>
        <taxon>Eukaryota</taxon>
        <taxon>Fungi</taxon>
        <taxon>Fungi incertae sedis</taxon>
        <taxon>Microsporidia</taxon>
        <taxon>Nosematidae</taxon>
        <taxon>Vairimorpha</taxon>
    </lineage>
</organism>
<evidence type="ECO:0000313" key="2">
    <source>
        <dbReference type="Proteomes" id="UP001334084"/>
    </source>
</evidence>
<name>A0AAX4JGD1_9MICR</name>
<gene>
    <name evidence="1" type="ORF">VNE69_11178</name>
</gene>
<dbReference type="Proteomes" id="UP001334084">
    <property type="component" value="Chromosome 11"/>
</dbReference>